<feature type="compositionally biased region" description="Basic and acidic residues" evidence="18">
    <location>
        <begin position="431"/>
        <end position="444"/>
    </location>
</feature>
<dbReference type="InterPro" id="IPR036775">
    <property type="entry name" value="DNA_pol_Y-fam_lit_finger_sf"/>
</dbReference>
<dbReference type="InterPro" id="IPR017961">
    <property type="entry name" value="DNA_pol_Y-fam_little_finger"/>
</dbReference>
<dbReference type="Gene3D" id="3.30.70.270">
    <property type="match status" value="1"/>
</dbReference>
<dbReference type="GO" id="GO:0042276">
    <property type="term" value="P:error-prone translesion synthesis"/>
    <property type="evidence" value="ECO:0007669"/>
    <property type="project" value="TreeGrafter"/>
</dbReference>
<evidence type="ECO:0000256" key="2">
    <source>
        <dbReference type="ARBA" id="ARBA00001946"/>
    </source>
</evidence>
<evidence type="ECO:0000256" key="9">
    <source>
        <dbReference type="ARBA" id="ARBA00022763"/>
    </source>
</evidence>
<comment type="catalytic activity">
    <reaction evidence="17">
        <text>DNA(n) + a 2'-deoxyribonucleoside 5'-triphosphate = DNA(n+1) + diphosphate</text>
        <dbReference type="Rhea" id="RHEA:22508"/>
        <dbReference type="Rhea" id="RHEA-COMP:17339"/>
        <dbReference type="Rhea" id="RHEA-COMP:17340"/>
        <dbReference type="ChEBI" id="CHEBI:33019"/>
        <dbReference type="ChEBI" id="CHEBI:61560"/>
        <dbReference type="ChEBI" id="CHEBI:173112"/>
        <dbReference type="EC" id="2.7.7.7"/>
    </reaction>
</comment>
<feature type="domain" description="UBZ3-type" evidence="21">
    <location>
        <begin position="727"/>
        <end position="755"/>
    </location>
</feature>
<evidence type="ECO:0000259" key="20">
    <source>
        <dbReference type="Pfam" id="PF11799"/>
    </source>
</evidence>
<evidence type="ECO:0000256" key="12">
    <source>
        <dbReference type="ARBA" id="ARBA00022842"/>
    </source>
</evidence>
<keyword evidence="9" id="KW-0227">DNA damage</keyword>
<keyword evidence="10" id="KW-0863">Zinc-finger</keyword>
<dbReference type="Proteomes" id="UP001153737">
    <property type="component" value="Chromosome 8"/>
</dbReference>
<dbReference type="GO" id="GO:0003684">
    <property type="term" value="F:damaged DNA binding"/>
    <property type="evidence" value="ECO:0007669"/>
    <property type="project" value="InterPro"/>
</dbReference>
<name>A0A9P0DUT3_PHACE</name>
<dbReference type="Gene3D" id="3.40.1170.60">
    <property type="match status" value="1"/>
</dbReference>
<evidence type="ECO:0000259" key="21">
    <source>
        <dbReference type="Pfam" id="PF18439"/>
    </source>
</evidence>
<comment type="cofactor">
    <cofactor evidence="2">
        <name>Mg(2+)</name>
        <dbReference type="ChEBI" id="CHEBI:18420"/>
    </cofactor>
</comment>
<comment type="subcellular location">
    <subcellularLocation>
        <location evidence="3">Nucleus</location>
    </subcellularLocation>
</comment>
<keyword evidence="14" id="KW-0234">DNA repair</keyword>
<keyword evidence="11" id="KW-0862">Zinc</keyword>
<evidence type="ECO:0000256" key="8">
    <source>
        <dbReference type="ARBA" id="ARBA00022723"/>
    </source>
</evidence>
<feature type="region of interest" description="Disordered" evidence="18">
    <location>
        <begin position="645"/>
        <end position="675"/>
    </location>
</feature>
<dbReference type="GO" id="GO:0006281">
    <property type="term" value="P:DNA repair"/>
    <property type="evidence" value="ECO:0007669"/>
    <property type="project" value="UniProtKB-KW"/>
</dbReference>
<dbReference type="SUPFAM" id="SSF56672">
    <property type="entry name" value="DNA/RNA polymerases"/>
    <property type="match status" value="1"/>
</dbReference>
<sequence>MTDTDRVVVLVDMDCFYCQVEEKLDPTLEGKPIAVVQYNAWRGGGIIAVNYPARSRGVTRHMRGDDAKKICPEIMLARVPNVRGKADLTKYREAGQKVAEVLQTFTPLLERASVDEAYLDITNVVKKRIMENSEPLLTIDKIPNTYVVNYDTADFLHNLKIDSSFCHSNQQLAFGGMIVEEIRKEVFEKTGYQCSAGIAHNKILAKLVCGLNKPNKQTILPHESVPTLYKDLPIKKIKSLGGKFGNALAEELNISMMGELIKFSEKELIKKFDAKNGKWLYNIARGIDFDPVTTRLTSKSIGCCKRFPGNNCLRRPEQVEHWLNELAMEISERLEKDMQENKRKAKQMVVSFAQAVNETERSSSRTQTLNSYNQPRIAKDSMEIIKKYSKKVNDCYNITFLGISVGNFQEIENSKSISTFFKNMNETKKSKCTTETEKTIEKNDSPSTSKILDDSGNDKVDDEKQNSGYTEPDGFDKGDDVENLSIYSATTEELDEDPKEYIYYEDIFPESLCKKPVENSQIEGELKILQLGKTNETDICRPSSFFGKYFDSTTDESITSSSSIEVSENHEKNTIHGEHNFSLSDDIPFADEEKNKTHEDEKICIDKEICLDCNKQILVSEMAEHQDYHFALKLVRSEAHLYNPQMSHKSSDSAVSRNNKKSQIKKNNGNTQKGSISKFLQHTNDSSLIKNVYFQQEASKQSPQGIKRKTSDRKLVSLPNDIENPEFCQECNTNVEFEDKVSHDDYHLAKKLHAELNTTKLNRNQEKVSTELPKNKKPSDISMYFRRK</sequence>
<dbReference type="GO" id="GO:0005634">
    <property type="term" value="C:nucleus"/>
    <property type="evidence" value="ECO:0007669"/>
    <property type="project" value="UniProtKB-SubCell"/>
</dbReference>
<dbReference type="GO" id="GO:0008270">
    <property type="term" value="F:zinc ion binding"/>
    <property type="evidence" value="ECO:0007669"/>
    <property type="project" value="UniProtKB-KW"/>
</dbReference>
<dbReference type="EC" id="2.7.7.7" evidence="5"/>
<keyword evidence="13" id="KW-0832">Ubl conjugation</keyword>
<dbReference type="InterPro" id="IPR052230">
    <property type="entry name" value="DNA_polymerase_eta"/>
</dbReference>
<feature type="domain" description="UmuC" evidence="19">
    <location>
        <begin position="11"/>
        <end position="209"/>
    </location>
</feature>
<evidence type="ECO:0000256" key="1">
    <source>
        <dbReference type="ARBA" id="ARBA00001936"/>
    </source>
</evidence>
<dbReference type="Gene3D" id="3.30.1490.100">
    <property type="entry name" value="DNA polymerase, Y-family, little finger domain"/>
    <property type="match status" value="1"/>
</dbReference>
<accession>A0A9P0DUT3</accession>
<evidence type="ECO:0000256" key="15">
    <source>
        <dbReference type="ARBA" id="ARBA00023242"/>
    </source>
</evidence>
<dbReference type="Gene3D" id="1.10.150.20">
    <property type="entry name" value="5' to 3' exonuclease, C-terminal subdomain"/>
    <property type="match status" value="1"/>
</dbReference>
<gene>
    <name evidence="22" type="ORF">PHAECO_LOCUS12127</name>
</gene>
<evidence type="ECO:0000259" key="19">
    <source>
        <dbReference type="Pfam" id="PF00817"/>
    </source>
</evidence>
<dbReference type="InterPro" id="IPR001126">
    <property type="entry name" value="UmuC"/>
</dbReference>
<dbReference type="PANTHER" id="PTHR45873">
    <property type="entry name" value="DNA POLYMERASE ETA"/>
    <property type="match status" value="1"/>
</dbReference>
<dbReference type="FunFam" id="3.40.1170.60:FF:000003">
    <property type="entry name" value="DNA polymerase eta"/>
    <property type="match status" value="1"/>
</dbReference>
<dbReference type="EMBL" id="OU896714">
    <property type="protein sequence ID" value="CAH1179620.1"/>
    <property type="molecule type" value="Genomic_DNA"/>
</dbReference>
<dbReference type="GO" id="GO:0035861">
    <property type="term" value="C:site of double-strand break"/>
    <property type="evidence" value="ECO:0007669"/>
    <property type="project" value="TreeGrafter"/>
</dbReference>
<dbReference type="Pfam" id="PF11799">
    <property type="entry name" value="IMS_C"/>
    <property type="match status" value="1"/>
</dbReference>
<keyword evidence="7" id="KW-0548">Nucleotidyltransferase</keyword>
<dbReference type="FunFam" id="1.10.150.20:FF:000014">
    <property type="entry name" value="Polymerase (DNA directed), eta"/>
    <property type="match status" value="1"/>
</dbReference>
<evidence type="ECO:0000313" key="22">
    <source>
        <dbReference type="EMBL" id="CAH1179620.1"/>
    </source>
</evidence>
<keyword evidence="23" id="KW-1185">Reference proteome</keyword>
<dbReference type="InterPro" id="IPR041298">
    <property type="entry name" value="UBZ3"/>
</dbReference>
<evidence type="ECO:0000256" key="17">
    <source>
        <dbReference type="ARBA" id="ARBA00049244"/>
    </source>
</evidence>
<feature type="compositionally biased region" description="Polar residues" evidence="18">
    <location>
        <begin position="645"/>
        <end position="657"/>
    </location>
</feature>
<proteinExistence type="inferred from homology"/>
<feature type="region of interest" description="Disordered" evidence="18">
    <location>
        <begin position="759"/>
        <end position="788"/>
    </location>
</feature>
<comment type="cofactor">
    <cofactor evidence="1">
        <name>Mn(2+)</name>
        <dbReference type="ChEBI" id="CHEBI:29035"/>
    </cofactor>
</comment>
<evidence type="ECO:0000256" key="16">
    <source>
        <dbReference type="ARBA" id="ARBA00044975"/>
    </source>
</evidence>
<protein>
    <recommendedName>
        <fullName evidence="16">DNA polymerase eta</fullName>
        <ecNumber evidence="5">2.7.7.7</ecNumber>
    </recommendedName>
</protein>
<evidence type="ECO:0000256" key="14">
    <source>
        <dbReference type="ARBA" id="ARBA00023204"/>
    </source>
</evidence>
<dbReference type="PANTHER" id="PTHR45873:SF1">
    <property type="entry name" value="DNA POLYMERASE ETA"/>
    <property type="match status" value="1"/>
</dbReference>
<dbReference type="Pfam" id="PF00817">
    <property type="entry name" value="IMS"/>
    <property type="match status" value="1"/>
</dbReference>
<dbReference type="AlphaFoldDB" id="A0A9P0DUT3"/>
<dbReference type="PIRSF" id="PIRSF036603">
    <property type="entry name" value="DPol_eta"/>
    <property type="match status" value="1"/>
</dbReference>
<dbReference type="GO" id="GO:0003887">
    <property type="term" value="F:DNA-directed DNA polymerase activity"/>
    <property type="evidence" value="ECO:0007669"/>
    <property type="project" value="UniProtKB-EC"/>
</dbReference>
<dbReference type="Pfam" id="PF18439">
    <property type="entry name" value="zf_UBZ"/>
    <property type="match status" value="2"/>
</dbReference>
<evidence type="ECO:0000313" key="23">
    <source>
        <dbReference type="Proteomes" id="UP001153737"/>
    </source>
</evidence>
<dbReference type="SUPFAM" id="SSF100879">
    <property type="entry name" value="Lesion bypass DNA polymerase (Y-family), little finger domain"/>
    <property type="match status" value="1"/>
</dbReference>
<evidence type="ECO:0000256" key="11">
    <source>
        <dbReference type="ARBA" id="ARBA00022833"/>
    </source>
</evidence>
<evidence type="ECO:0000256" key="10">
    <source>
        <dbReference type="ARBA" id="ARBA00022771"/>
    </source>
</evidence>
<dbReference type="OrthoDB" id="5723at2759"/>
<feature type="region of interest" description="Disordered" evidence="18">
    <location>
        <begin position="431"/>
        <end position="481"/>
    </location>
</feature>
<dbReference type="GO" id="GO:0005657">
    <property type="term" value="C:replication fork"/>
    <property type="evidence" value="ECO:0007669"/>
    <property type="project" value="TreeGrafter"/>
</dbReference>
<evidence type="ECO:0000256" key="13">
    <source>
        <dbReference type="ARBA" id="ARBA00022843"/>
    </source>
</evidence>
<evidence type="ECO:0000256" key="6">
    <source>
        <dbReference type="ARBA" id="ARBA00022679"/>
    </source>
</evidence>
<keyword evidence="15" id="KW-0539">Nucleus</keyword>
<reference evidence="22" key="1">
    <citation type="submission" date="2022-01" db="EMBL/GenBank/DDBJ databases">
        <authorList>
            <person name="King R."/>
        </authorList>
    </citation>
    <scope>NUCLEOTIDE SEQUENCE</scope>
</reference>
<feature type="compositionally biased region" description="Basic and acidic residues" evidence="18">
    <location>
        <begin position="451"/>
        <end position="465"/>
    </location>
</feature>
<comment type="similarity">
    <text evidence="4">Belongs to the DNA polymerase type-Y family.</text>
</comment>
<evidence type="ECO:0000256" key="7">
    <source>
        <dbReference type="ARBA" id="ARBA00022695"/>
    </source>
</evidence>
<feature type="domain" description="UBZ3-type" evidence="21">
    <location>
        <begin position="607"/>
        <end position="634"/>
    </location>
</feature>
<feature type="compositionally biased region" description="Polar residues" evidence="18">
    <location>
        <begin position="665"/>
        <end position="675"/>
    </location>
</feature>
<dbReference type="InterPro" id="IPR043128">
    <property type="entry name" value="Rev_trsase/Diguanyl_cyclase"/>
</dbReference>
<organism evidence="22 23">
    <name type="scientific">Phaedon cochleariae</name>
    <name type="common">Mustard beetle</name>
    <dbReference type="NCBI Taxonomy" id="80249"/>
    <lineage>
        <taxon>Eukaryota</taxon>
        <taxon>Metazoa</taxon>
        <taxon>Ecdysozoa</taxon>
        <taxon>Arthropoda</taxon>
        <taxon>Hexapoda</taxon>
        <taxon>Insecta</taxon>
        <taxon>Pterygota</taxon>
        <taxon>Neoptera</taxon>
        <taxon>Endopterygota</taxon>
        <taxon>Coleoptera</taxon>
        <taxon>Polyphaga</taxon>
        <taxon>Cucujiformia</taxon>
        <taxon>Chrysomeloidea</taxon>
        <taxon>Chrysomelidae</taxon>
        <taxon>Chrysomelinae</taxon>
        <taxon>Chrysomelini</taxon>
        <taxon>Phaedon</taxon>
    </lineage>
</organism>
<dbReference type="Pfam" id="PF21704">
    <property type="entry name" value="POLH-Rev1_HhH"/>
    <property type="match status" value="1"/>
</dbReference>
<evidence type="ECO:0000256" key="18">
    <source>
        <dbReference type="SAM" id="MobiDB-lite"/>
    </source>
</evidence>
<evidence type="ECO:0000256" key="5">
    <source>
        <dbReference type="ARBA" id="ARBA00012417"/>
    </source>
</evidence>
<keyword evidence="6" id="KW-0808">Transferase</keyword>
<feature type="compositionally biased region" description="Basic and acidic residues" evidence="18">
    <location>
        <begin position="763"/>
        <end position="779"/>
    </location>
</feature>
<evidence type="ECO:0000256" key="3">
    <source>
        <dbReference type="ARBA" id="ARBA00004123"/>
    </source>
</evidence>
<feature type="domain" description="DNA polymerase Y-family little finger" evidence="20">
    <location>
        <begin position="298"/>
        <end position="414"/>
    </location>
</feature>
<dbReference type="FunFam" id="3.30.1490.100:FF:000007">
    <property type="entry name" value="DNA polymerase eta"/>
    <property type="match status" value="1"/>
</dbReference>
<evidence type="ECO:0000256" key="4">
    <source>
        <dbReference type="ARBA" id="ARBA00010945"/>
    </source>
</evidence>
<dbReference type="InterPro" id="IPR043502">
    <property type="entry name" value="DNA/RNA_pol_sf"/>
</dbReference>
<keyword evidence="8" id="KW-0479">Metal-binding</keyword>
<reference evidence="22" key="2">
    <citation type="submission" date="2022-10" db="EMBL/GenBank/DDBJ databases">
        <authorList>
            <consortium name="ENA_rothamsted_submissions"/>
            <consortium name="culmorum"/>
            <person name="King R."/>
        </authorList>
    </citation>
    <scope>NUCLEOTIDE SEQUENCE</scope>
</reference>
<keyword evidence="12" id="KW-0460">Magnesium</keyword>
<dbReference type="GO" id="GO:0009411">
    <property type="term" value="P:response to UV"/>
    <property type="evidence" value="ECO:0007669"/>
    <property type="project" value="UniProtKB-ARBA"/>
</dbReference>